<proteinExistence type="predicted"/>
<dbReference type="GO" id="GO:0005886">
    <property type="term" value="C:plasma membrane"/>
    <property type="evidence" value="ECO:0007669"/>
    <property type="project" value="TreeGrafter"/>
</dbReference>
<feature type="transmembrane region" description="Helical" evidence="1">
    <location>
        <begin position="187"/>
        <end position="207"/>
    </location>
</feature>
<dbReference type="PANTHER" id="PTHR47154:SF2">
    <property type="entry name" value="G-PROTEIN COUPLED RECEPTOR MTH-RELATED"/>
    <property type="match status" value="1"/>
</dbReference>
<gene>
    <name evidence="2" type="ORF">CHIRRI_LOCUS8222</name>
</gene>
<feature type="transmembrane region" description="Helical" evidence="1">
    <location>
        <begin position="292"/>
        <end position="310"/>
    </location>
</feature>
<dbReference type="OrthoDB" id="8024228at2759"/>
<keyword evidence="1" id="KW-1133">Transmembrane helix</keyword>
<dbReference type="Proteomes" id="UP001153620">
    <property type="component" value="Chromosome 2"/>
</dbReference>
<feature type="transmembrane region" description="Helical" evidence="1">
    <location>
        <begin position="79"/>
        <end position="101"/>
    </location>
</feature>
<organism evidence="2 3">
    <name type="scientific">Chironomus riparius</name>
    <dbReference type="NCBI Taxonomy" id="315576"/>
    <lineage>
        <taxon>Eukaryota</taxon>
        <taxon>Metazoa</taxon>
        <taxon>Ecdysozoa</taxon>
        <taxon>Arthropoda</taxon>
        <taxon>Hexapoda</taxon>
        <taxon>Insecta</taxon>
        <taxon>Pterygota</taxon>
        <taxon>Neoptera</taxon>
        <taxon>Endopterygota</taxon>
        <taxon>Diptera</taxon>
        <taxon>Nematocera</taxon>
        <taxon>Chironomoidea</taxon>
        <taxon>Chironomidae</taxon>
        <taxon>Chironominae</taxon>
        <taxon>Chironomus</taxon>
    </lineage>
</organism>
<feature type="transmembrane region" description="Helical" evidence="1">
    <location>
        <begin position="108"/>
        <end position="130"/>
    </location>
</feature>
<feature type="transmembrane region" description="Helical" evidence="1">
    <location>
        <begin position="260"/>
        <end position="277"/>
    </location>
</feature>
<dbReference type="InterPro" id="IPR051384">
    <property type="entry name" value="Mth_GPCR"/>
</dbReference>
<evidence type="ECO:0000256" key="1">
    <source>
        <dbReference type="SAM" id="Phobius"/>
    </source>
</evidence>
<keyword evidence="3" id="KW-1185">Reference proteome</keyword>
<dbReference type="Gene3D" id="1.20.1070.10">
    <property type="entry name" value="Rhodopsin 7-helix transmembrane proteins"/>
    <property type="match status" value="1"/>
</dbReference>
<evidence type="ECO:0000313" key="3">
    <source>
        <dbReference type="Proteomes" id="UP001153620"/>
    </source>
</evidence>
<keyword evidence="1" id="KW-0812">Transmembrane</keyword>
<sequence>MIILDTNFKVFRGTPPCGKMTHISSDEDGDFSKVPYRFDYSGGVVVNNKVYSISRYCFAESNNDWKLMTCHQDYYLQKVVHISTILLSISILSCTLFVYIYFREPSDFYGKCIISLVLSQILTYTLLPIVRFASNDSLSIISHELLDVVFSLFAMSLMLVLLWITAMIVHLFFTLSFKTQLHTWTAFSTYSIFVWTFAAFSAIVFYFDLHSDGSEREYLIFLYTIIGFVDIFLLVVTGLKILLTAQDLANYKKFENGTKTLWIIIKLSIIMLTTWPFESFLWREDFDVPTETVVDFINLLTALTISLMLMRSDKILLFGKYQQVDDLKNDVLD</sequence>
<reference evidence="2" key="2">
    <citation type="submission" date="2022-10" db="EMBL/GenBank/DDBJ databases">
        <authorList>
            <consortium name="ENA_rothamsted_submissions"/>
            <consortium name="culmorum"/>
            <person name="King R."/>
        </authorList>
    </citation>
    <scope>NUCLEOTIDE SEQUENCE</scope>
</reference>
<reference evidence="2" key="1">
    <citation type="submission" date="2022-01" db="EMBL/GenBank/DDBJ databases">
        <authorList>
            <person name="King R."/>
        </authorList>
    </citation>
    <scope>NUCLEOTIDE SEQUENCE</scope>
</reference>
<evidence type="ECO:0000313" key="2">
    <source>
        <dbReference type="EMBL" id="CAG9805350.1"/>
    </source>
</evidence>
<dbReference type="AlphaFoldDB" id="A0A9N9WTH8"/>
<dbReference type="EMBL" id="OU895878">
    <property type="protein sequence ID" value="CAG9805350.1"/>
    <property type="molecule type" value="Genomic_DNA"/>
</dbReference>
<feature type="transmembrane region" description="Helical" evidence="1">
    <location>
        <begin position="150"/>
        <end position="175"/>
    </location>
</feature>
<keyword evidence="1" id="KW-0472">Membrane</keyword>
<dbReference type="PANTHER" id="PTHR47154">
    <property type="entry name" value="G-PROTEIN COUPLED RECEPTOR MTH-RELATED"/>
    <property type="match status" value="1"/>
</dbReference>
<name>A0A9N9WTH8_9DIPT</name>
<feature type="transmembrane region" description="Helical" evidence="1">
    <location>
        <begin position="219"/>
        <end position="239"/>
    </location>
</feature>
<dbReference type="GO" id="GO:0008528">
    <property type="term" value="F:G protein-coupled peptide receptor activity"/>
    <property type="evidence" value="ECO:0007669"/>
    <property type="project" value="TreeGrafter"/>
</dbReference>
<protein>
    <submittedName>
        <fullName evidence="2">Uncharacterized protein</fullName>
    </submittedName>
</protein>
<accession>A0A9N9WTH8</accession>